<dbReference type="InterPro" id="IPR012341">
    <property type="entry name" value="6hp_glycosidase-like_sf"/>
</dbReference>
<dbReference type="GO" id="GO:0004555">
    <property type="term" value="F:alpha,alpha-trehalase activity"/>
    <property type="evidence" value="ECO:0007669"/>
    <property type="project" value="UniProtKB-EC"/>
</dbReference>
<evidence type="ECO:0000256" key="5">
    <source>
        <dbReference type="SAM" id="MobiDB-lite"/>
    </source>
</evidence>
<dbReference type="KEGG" id="cput:CONPUDRAFT_159665"/>
<dbReference type="RefSeq" id="XP_007774950.1">
    <property type="nucleotide sequence ID" value="XM_007776760.1"/>
</dbReference>
<accession>A0A5M3M897</accession>
<name>A0A5M3M897_CONPW</name>
<comment type="similarity">
    <text evidence="1 4">Belongs to the glycosyl hydrolase 37 family.</text>
</comment>
<evidence type="ECO:0000256" key="4">
    <source>
        <dbReference type="RuleBase" id="RU361180"/>
    </source>
</evidence>
<protein>
    <recommendedName>
        <fullName evidence="4">Trehalase</fullName>
        <ecNumber evidence="4">3.2.1.28</ecNumber>
    </recommendedName>
    <alternativeName>
        <fullName evidence="4">Alpha-trehalose glucohydrolase</fullName>
    </alternativeName>
</protein>
<dbReference type="Gene3D" id="1.50.10.10">
    <property type="match status" value="2"/>
</dbReference>
<dbReference type="InterPro" id="IPR008928">
    <property type="entry name" value="6-hairpin_glycosidase_sf"/>
</dbReference>
<dbReference type="GO" id="GO:0005993">
    <property type="term" value="P:trehalose catabolic process"/>
    <property type="evidence" value="ECO:0007669"/>
    <property type="project" value="TreeGrafter"/>
</dbReference>
<dbReference type="Proteomes" id="UP000053558">
    <property type="component" value="Unassembled WGS sequence"/>
</dbReference>
<gene>
    <name evidence="6" type="ORF">CONPUDRAFT_159665</name>
</gene>
<evidence type="ECO:0000313" key="6">
    <source>
        <dbReference type="EMBL" id="EIW74891.1"/>
    </source>
</evidence>
<dbReference type="EMBL" id="JH711590">
    <property type="protein sequence ID" value="EIW74891.1"/>
    <property type="molecule type" value="Genomic_DNA"/>
</dbReference>
<feature type="region of interest" description="Disordered" evidence="5">
    <location>
        <begin position="331"/>
        <end position="351"/>
    </location>
</feature>
<comment type="caution">
    <text evidence="6">The sequence shown here is derived from an EMBL/GenBank/DDBJ whole genome shotgun (WGS) entry which is preliminary data.</text>
</comment>
<evidence type="ECO:0000256" key="2">
    <source>
        <dbReference type="ARBA" id="ARBA00022801"/>
    </source>
</evidence>
<keyword evidence="7" id="KW-1185">Reference proteome</keyword>
<keyword evidence="2 4" id="KW-0378">Hydrolase</keyword>
<evidence type="ECO:0000256" key="3">
    <source>
        <dbReference type="ARBA" id="ARBA00023295"/>
    </source>
</evidence>
<evidence type="ECO:0000256" key="1">
    <source>
        <dbReference type="ARBA" id="ARBA00005615"/>
    </source>
</evidence>
<dbReference type="PANTHER" id="PTHR23403">
    <property type="entry name" value="TREHALASE"/>
    <property type="match status" value="1"/>
</dbReference>
<dbReference type="GeneID" id="19204147"/>
<organism evidence="6 7">
    <name type="scientific">Coniophora puteana (strain RWD-64-598)</name>
    <name type="common">Brown rot fungus</name>
    <dbReference type="NCBI Taxonomy" id="741705"/>
    <lineage>
        <taxon>Eukaryota</taxon>
        <taxon>Fungi</taxon>
        <taxon>Dikarya</taxon>
        <taxon>Basidiomycota</taxon>
        <taxon>Agaricomycotina</taxon>
        <taxon>Agaricomycetes</taxon>
        <taxon>Agaricomycetidae</taxon>
        <taxon>Boletales</taxon>
        <taxon>Coniophorineae</taxon>
        <taxon>Coniophoraceae</taxon>
        <taxon>Coniophora</taxon>
    </lineage>
</organism>
<dbReference type="PANTHER" id="PTHR23403:SF1">
    <property type="entry name" value="TREHALASE"/>
    <property type="match status" value="1"/>
</dbReference>
<dbReference type="Pfam" id="PF01204">
    <property type="entry name" value="Trehalase"/>
    <property type="match status" value="2"/>
</dbReference>
<dbReference type="EC" id="3.2.1.28" evidence="4"/>
<comment type="catalytic activity">
    <reaction evidence="4">
        <text>alpha,alpha-trehalose + H2O = alpha-D-glucose + beta-D-glucose</text>
        <dbReference type="Rhea" id="RHEA:32675"/>
        <dbReference type="ChEBI" id="CHEBI:15377"/>
        <dbReference type="ChEBI" id="CHEBI:15903"/>
        <dbReference type="ChEBI" id="CHEBI:16551"/>
        <dbReference type="ChEBI" id="CHEBI:17925"/>
        <dbReference type="EC" id="3.2.1.28"/>
    </reaction>
</comment>
<dbReference type="InterPro" id="IPR018232">
    <property type="entry name" value="Glyco_hydro_37_CS"/>
</dbReference>
<dbReference type="SUPFAM" id="SSF48208">
    <property type="entry name" value="Six-hairpin glycosidases"/>
    <property type="match status" value="2"/>
</dbReference>
<dbReference type="InterPro" id="IPR001661">
    <property type="entry name" value="Glyco_hydro_37"/>
</dbReference>
<dbReference type="OrthoDB" id="3542292at2759"/>
<keyword evidence="3 4" id="KW-0326">Glycosidase</keyword>
<dbReference type="PRINTS" id="PR00744">
    <property type="entry name" value="GLHYDRLASE37"/>
</dbReference>
<sequence>MSSTSSPSRQTNPRVLPAVLADFYALKLRYPHLTEADLVDFVNTNFRGEGEEPEGLKLHGLYPHPMLYDYVTATNDTPILERALSLAKVELAWWQTHRSVQVTSPFTNKTYSVARFAVHNTAPRPELYLTAYQTLHDPALPILPTTEQAAEMYSELASGAETGWDYSGRFEAIPACRSVGFALAKQSLMSSASLQTKHISCWLICMILPMCLRYLRTRAPPPRFGKPSSISTGSDADELASYDFNLMSNSRNSVFTMATFYPIWCGIVPNEVLESGEKAFGHFAALNMVMERYNGTMPTTFLDWTAHQWDAPDAWPPHRYIILQAPRALPSNITSSPAPSPPPSPSSCALAPASQLNMPEADLLSQPILGTSCNASATGPDVDISAMDGTIINVGRARGGEGWADRLQRELTNRYYTNLFPSQARTGRMLHSGLLDRLPDEQLALTNSVNNTGNVFILEVDLSGYGGEYTVQAGFGWTNSVLLCVAATYGDVLAAPECPLISTLDSPLVVSAEADAVVGDKDWQAMAGMVLVLLLGIAGQALFF</sequence>
<dbReference type="PROSITE" id="PS00928">
    <property type="entry name" value="TREHALASE_2"/>
    <property type="match status" value="1"/>
</dbReference>
<dbReference type="AlphaFoldDB" id="A0A5M3M897"/>
<evidence type="ECO:0000313" key="7">
    <source>
        <dbReference type="Proteomes" id="UP000053558"/>
    </source>
</evidence>
<reference evidence="7" key="1">
    <citation type="journal article" date="2012" name="Science">
        <title>The Paleozoic origin of enzymatic lignin decomposition reconstructed from 31 fungal genomes.</title>
        <authorList>
            <person name="Floudas D."/>
            <person name="Binder M."/>
            <person name="Riley R."/>
            <person name="Barry K."/>
            <person name="Blanchette R.A."/>
            <person name="Henrissat B."/>
            <person name="Martinez A.T."/>
            <person name="Otillar R."/>
            <person name="Spatafora J.W."/>
            <person name="Yadav J.S."/>
            <person name="Aerts A."/>
            <person name="Benoit I."/>
            <person name="Boyd A."/>
            <person name="Carlson A."/>
            <person name="Copeland A."/>
            <person name="Coutinho P.M."/>
            <person name="de Vries R.P."/>
            <person name="Ferreira P."/>
            <person name="Findley K."/>
            <person name="Foster B."/>
            <person name="Gaskell J."/>
            <person name="Glotzer D."/>
            <person name="Gorecki P."/>
            <person name="Heitman J."/>
            <person name="Hesse C."/>
            <person name="Hori C."/>
            <person name="Igarashi K."/>
            <person name="Jurgens J.A."/>
            <person name="Kallen N."/>
            <person name="Kersten P."/>
            <person name="Kohler A."/>
            <person name="Kuees U."/>
            <person name="Kumar T.K.A."/>
            <person name="Kuo A."/>
            <person name="LaButti K."/>
            <person name="Larrondo L.F."/>
            <person name="Lindquist E."/>
            <person name="Ling A."/>
            <person name="Lombard V."/>
            <person name="Lucas S."/>
            <person name="Lundell T."/>
            <person name="Martin R."/>
            <person name="McLaughlin D.J."/>
            <person name="Morgenstern I."/>
            <person name="Morin E."/>
            <person name="Murat C."/>
            <person name="Nagy L.G."/>
            <person name="Nolan M."/>
            <person name="Ohm R.A."/>
            <person name="Patyshakuliyeva A."/>
            <person name="Rokas A."/>
            <person name="Ruiz-Duenas F.J."/>
            <person name="Sabat G."/>
            <person name="Salamov A."/>
            <person name="Samejima M."/>
            <person name="Schmutz J."/>
            <person name="Slot J.C."/>
            <person name="St John F."/>
            <person name="Stenlid J."/>
            <person name="Sun H."/>
            <person name="Sun S."/>
            <person name="Syed K."/>
            <person name="Tsang A."/>
            <person name="Wiebenga A."/>
            <person name="Young D."/>
            <person name="Pisabarro A."/>
            <person name="Eastwood D.C."/>
            <person name="Martin F."/>
            <person name="Cullen D."/>
            <person name="Grigoriev I.V."/>
            <person name="Hibbett D.S."/>
        </authorList>
    </citation>
    <scope>NUCLEOTIDE SEQUENCE [LARGE SCALE GENOMIC DNA]</scope>
    <source>
        <strain evidence="7">RWD-64-598 SS2</strain>
    </source>
</reference>
<proteinExistence type="inferred from homology"/>